<dbReference type="WBParaSite" id="JU765_v2.g7117.t2">
    <property type="protein sequence ID" value="JU765_v2.g7117.t2"/>
    <property type="gene ID" value="JU765_v2.g7117"/>
</dbReference>
<accession>A0AC34RIA9</accession>
<protein>
    <submittedName>
        <fullName evidence="2">Chromo domain-containing protein</fullName>
    </submittedName>
</protein>
<sequence length="252" mass="29235">MSSSDEDSGKEENEFFVEKILDKRFVGKKVEYFIKWKEENEFFVEKILDKRFVGKKVEYFIKWKGYDDPSDNTWEPVENCQCGELIEEFEKKWAEEHPPKQKEPKQPKKAPKPKEPKRKLAVVQDATPPKKPKDQKKPTRAVLSEDSDDEPTPPVQNEKELAKPASEKVAAKILETRKVIPVISACPNSANVPVLSYNVEKVIGLTIRDDQFMAVVEDNHGNRKFANPKSVARQNLDMMIDFFLNRIHVRYD</sequence>
<evidence type="ECO:0000313" key="2">
    <source>
        <dbReference type="WBParaSite" id="JU765_v2.g7117.t2"/>
    </source>
</evidence>
<reference evidence="2" key="1">
    <citation type="submission" date="2022-11" db="UniProtKB">
        <authorList>
            <consortium name="WormBaseParasite"/>
        </authorList>
    </citation>
    <scope>IDENTIFICATION</scope>
</reference>
<name>A0AC34RIA9_9BILA</name>
<proteinExistence type="predicted"/>
<evidence type="ECO:0000313" key="1">
    <source>
        <dbReference type="Proteomes" id="UP000887576"/>
    </source>
</evidence>
<dbReference type="Proteomes" id="UP000887576">
    <property type="component" value="Unplaced"/>
</dbReference>
<organism evidence="1 2">
    <name type="scientific">Panagrolaimus sp. JU765</name>
    <dbReference type="NCBI Taxonomy" id="591449"/>
    <lineage>
        <taxon>Eukaryota</taxon>
        <taxon>Metazoa</taxon>
        <taxon>Ecdysozoa</taxon>
        <taxon>Nematoda</taxon>
        <taxon>Chromadorea</taxon>
        <taxon>Rhabditida</taxon>
        <taxon>Tylenchina</taxon>
        <taxon>Panagrolaimomorpha</taxon>
        <taxon>Panagrolaimoidea</taxon>
        <taxon>Panagrolaimidae</taxon>
        <taxon>Panagrolaimus</taxon>
    </lineage>
</organism>